<name>A0A6H9SUZ3_9BURK</name>
<dbReference type="Proteomes" id="UP000430232">
    <property type="component" value="Unassembled WGS sequence"/>
</dbReference>
<evidence type="ECO:0000313" key="2">
    <source>
        <dbReference type="EMBL" id="VWB29189.1"/>
    </source>
</evidence>
<dbReference type="Proteomes" id="UP000494222">
    <property type="component" value="Unassembled WGS sequence"/>
</dbReference>
<dbReference type="GeneID" id="99788486"/>
<protein>
    <submittedName>
        <fullName evidence="1">Uncharacterized protein</fullName>
    </submittedName>
</protein>
<evidence type="ECO:0000313" key="3">
    <source>
        <dbReference type="Proteomes" id="UP000430232"/>
    </source>
</evidence>
<accession>A0A6H9SUZ3</accession>
<dbReference type="EMBL" id="VZOJ01000075">
    <property type="protein sequence ID" value="KAB0636176.1"/>
    <property type="molecule type" value="Genomic_DNA"/>
</dbReference>
<reference evidence="2 4" key="2">
    <citation type="submission" date="2019-09" db="EMBL/GenBank/DDBJ databases">
        <authorList>
            <person name="Depoorter E."/>
        </authorList>
    </citation>
    <scope>NUCLEOTIDE SEQUENCE [LARGE SCALE GENOMIC DNA]</scope>
    <source>
        <strain evidence="2">LMG 24064</strain>
    </source>
</reference>
<gene>
    <name evidence="2" type="ORF">BLA24064_01222</name>
    <name evidence="1" type="ORF">F7R21_23185</name>
</gene>
<dbReference type="RefSeq" id="WP_151066434.1">
    <property type="nucleotide sequence ID" value="NZ_CABVPL010000006.1"/>
</dbReference>
<dbReference type="OrthoDB" id="9024487at2"/>
<dbReference type="AlphaFoldDB" id="A0A6H9SUZ3"/>
<reference evidence="1 3" key="1">
    <citation type="submission" date="2019-09" db="EMBL/GenBank/DDBJ databases">
        <title>Draft genome sequences of 48 bacterial type strains from the CCUG.</title>
        <authorList>
            <person name="Tunovic T."/>
            <person name="Pineiro-Iglesias B."/>
            <person name="Unosson C."/>
            <person name="Inganas E."/>
            <person name="Ohlen M."/>
            <person name="Cardew S."/>
            <person name="Jensie-Markopoulos S."/>
            <person name="Salva-Serra F."/>
            <person name="Jaen-Luchoro D."/>
            <person name="Karlsson R."/>
            <person name="Svensson-Stadler L."/>
            <person name="Chun J."/>
            <person name="Moore E."/>
        </authorList>
    </citation>
    <scope>NUCLEOTIDE SEQUENCE [LARGE SCALE GENOMIC DNA]</scope>
    <source>
        <strain evidence="1 3">CCUG 54555</strain>
    </source>
</reference>
<evidence type="ECO:0000313" key="4">
    <source>
        <dbReference type="Proteomes" id="UP000494222"/>
    </source>
</evidence>
<keyword evidence="3" id="KW-1185">Reference proteome</keyword>
<dbReference type="EMBL" id="CABVPL010000006">
    <property type="protein sequence ID" value="VWB29189.1"/>
    <property type="molecule type" value="Genomic_DNA"/>
</dbReference>
<organism evidence="1 3">
    <name type="scientific">Burkholderia latens</name>
    <dbReference type="NCBI Taxonomy" id="488446"/>
    <lineage>
        <taxon>Bacteria</taxon>
        <taxon>Pseudomonadati</taxon>
        <taxon>Pseudomonadota</taxon>
        <taxon>Betaproteobacteria</taxon>
        <taxon>Burkholderiales</taxon>
        <taxon>Burkholderiaceae</taxon>
        <taxon>Burkholderia</taxon>
        <taxon>Burkholderia cepacia complex</taxon>
    </lineage>
</organism>
<proteinExistence type="predicted"/>
<evidence type="ECO:0000313" key="1">
    <source>
        <dbReference type="EMBL" id="KAB0636176.1"/>
    </source>
</evidence>
<sequence>MYLTEEVHTARPASRRVRVVTLPSSRQLARQLLVTVRAADVLLRQAIRLPDRHQWSVDIERVDAAGGPLAAWDSHVTFRVAKVFPPTVDANARAADPDQVEVEIRLFLPEQAYMGEHRVGIFGRRHGNRFGATLSVTAGSKWGGRRNECIPPAGRHVHGDTLEALVDTVAGIVNTALITAGQSHHSKSGGS</sequence>